<evidence type="ECO:0000259" key="2">
    <source>
        <dbReference type="Pfam" id="PF00582"/>
    </source>
</evidence>
<dbReference type="SUPFAM" id="SSF52402">
    <property type="entry name" value="Adenine nucleotide alpha hydrolases-like"/>
    <property type="match status" value="1"/>
</dbReference>
<dbReference type="PANTHER" id="PTHR46268:SF6">
    <property type="entry name" value="UNIVERSAL STRESS PROTEIN UP12"/>
    <property type="match status" value="1"/>
</dbReference>
<dbReference type="InterPro" id="IPR006016">
    <property type="entry name" value="UspA"/>
</dbReference>
<dbReference type="Pfam" id="PF00582">
    <property type="entry name" value="Usp"/>
    <property type="match status" value="1"/>
</dbReference>
<evidence type="ECO:0000313" key="3">
    <source>
        <dbReference type="EMBL" id="TSD65645.1"/>
    </source>
</evidence>
<evidence type="ECO:0000313" key="4">
    <source>
        <dbReference type="Proteomes" id="UP000316988"/>
    </source>
</evidence>
<comment type="caution">
    <text evidence="3">The sequence shown here is derived from an EMBL/GenBank/DDBJ whole genome shotgun (WGS) entry which is preliminary data.</text>
</comment>
<feature type="domain" description="UspA" evidence="2">
    <location>
        <begin position="1"/>
        <end position="139"/>
    </location>
</feature>
<dbReference type="InterPro" id="IPR014729">
    <property type="entry name" value="Rossmann-like_a/b/a_fold"/>
</dbReference>
<dbReference type="EMBL" id="VLNT01000002">
    <property type="protein sequence ID" value="TSD65645.1"/>
    <property type="molecule type" value="Genomic_DNA"/>
</dbReference>
<dbReference type="RefSeq" id="WP_143911789.1">
    <property type="nucleotide sequence ID" value="NZ_VLNT01000002.1"/>
</dbReference>
<dbReference type="InterPro" id="IPR006015">
    <property type="entry name" value="Universal_stress_UspA"/>
</dbReference>
<dbReference type="Proteomes" id="UP000316988">
    <property type="component" value="Unassembled WGS sequence"/>
</dbReference>
<comment type="similarity">
    <text evidence="1">Belongs to the universal stress protein A family.</text>
</comment>
<keyword evidence="4" id="KW-1185">Reference proteome</keyword>
<gene>
    <name evidence="3" type="ORF">FNM00_04285</name>
</gene>
<dbReference type="PANTHER" id="PTHR46268">
    <property type="entry name" value="STRESS RESPONSE PROTEIN NHAX"/>
    <property type="match status" value="1"/>
</dbReference>
<protein>
    <submittedName>
        <fullName evidence="3">Universal stress protein</fullName>
    </submittedName>
</protein>
<dbReference type="CDD" id="cd00293">
    <property type="entry name" value="USP-like"/>
    <property type="match status" value="1"/>
</dbReference>
<dbReference type="PRINTS" id="PR01438">
    <property type="entry name" value="UNVRSLSTRESS"/>
</dbReference>
<name>A0A554SH18_9ACTN</name>
<proteinExistence type="inferred from homology"/>
<organism evidence="3 4">
    <name type="scientific">Aeromicrobium piscarium</name>
    <dbReference type="NCBI Taxonomy" id="2590901"/>
    <lineage>
        <taxon>Bacteria</taxon>
        <taxon>Bacillati</taxon>
        <taxon>Actinomycetota</taxon>
        <taxon>Actinomycetes</taxon>
        <taxon>Propionibacteriales</taxon>
        <taxon>Nocardioidaceae</taxon>
        <taxon>Aeromicrobium</taxon>
    </lineage>
</organism>
<evidence type="ECO:0000256" key="1">
    <source>
        <dbReference type="ARBA" id="ARBA00008791"/>
    </source>
</evidence>
<dbReference type="OrthoDB" id="3427787at2"/>
<accession>A0A554SH18</accession>
<dbReference type="AlphaFoldDB" id="A0A554SH18"/>
<dbReference type="Gene3D" id="3.40.50.620">
    <property type="entry name" value="HUPs"/>
    <property type="match status" value="1"/>
</dbReference>
<reference evidence="3 4" key="1">
    <citation type="submission" date="2019-07" db="EMBL/GenBank/DDBJ databases">
        <authorList>
            <person name="Zhao L.H."/>
        </authorList>
    </citation>
    <scope>NUCLEOTIDE SEQUENCE [LARGE SCALE GENOMIC DNA]</scope>
    <source>
        <strain evidence="3 4">Co35</strain>
    </source>
</reference>
<sequence>MTKTIVVGVDDSESASAAARKAAELALAFGGELHVLSAYGKFEAETFRSGSEEIHFTTEKDASDVASSVVAELRRDFPGLTLSYSPLEGKPGEALVQAAERLDADVIVVGNKRVQGIARVLGSIARDVAAHAPCDVYIAHTHQRR</sequence>